<sequence length="165" mass="18417">MSTSDEPPTSTACIPFSIDTATILENRNLDALIASLDAANFTSHTKFESMPGVIKTFLGSLDENKFLIANPGEDWQATDVVLGKRLPNRRLLYLGVGQDIALLAYYKGGIGKSERILIFRFTERCVIDFWCGGVLTNLKTKEQIVEYLKGNKNKHWGLNTNVIYI</sequence>
<protein>
    <submittedName>
        <fullName evidence="1">Uncharacterized protein</fullName>
    </submittedName>
</protein>
<gene>
    <name evidence="1" type="ORF">KK062_25820</name>
</gene>
<dbReference type="Proteomes" id="UP001319080">
    <property type="component" value="Unassembled WGS sequence"/>
</dbReference>
<evidence type="ECO:0000313" key="2">
    <source>
        <dbReference type="Proteomes" id="UP001319080"/>
    </source>
</evidence>
<reference evidence="1 2" key="1">
    <citation type="submission" date="2021-05" db="EMBL/GenBank/DDBJ databases">
        <title>A Polyphasic approach of four new species of the genus Ohtaekwangia: Ohtaekwangia histidinii sp. nov., Ohtaekwangia cretensis sp. nov., Ohtaekwangia indiensis sp. nov., Ohtaekwangia reichenbachii sp. nov. from diverse environment.</title>
        <authorList>
            <person name="Octaviana S."/>
        </authorList>
    </citation>
    <scope>NUCLEOTIDE SEQUENCE [LARGE SCALE GENOMIC DNA]</scope>
    <source>
        <strain evidence="1 2">PWU5</strain>
    </source>
</reference>
<proteinExistence type="predicted"/>
<dbReference type="EMBL" id="JAHESE010000038">
    <property type="protein sequence ID" value="MBT1711687.1"/>
    <property type="molecule type" value="Genomic_DNA"/>
</dbReference>
<name>A0AAP2GWX7_9BACT</name>
<evidence type="ECO:0000313" key="1">
    <source>
        <dbReference type="EMBL" id="MBT1711687.1"/>
    </source>
</evidence>
<comment type="caution">
    <text evidence="1">The sequence shown here is derived from an EMBL/GenBank/DDBJ whole genome shotgun (WGS) entry which is preliminary data.</text>
</comment>
<accession>A0AAP2GWX7</accession>
<organism evidence="1 2">
    <name type="scientific">Dawidia cretensis</name>
    <dbReference type="NCBI Taxonomy" id="2782350"/>
    <lineage>
        <taxon>Bacteria</taxon>
        <taxon>Pseudomonadati</taxon>
        <taxon>Bacteroidota</taxon>
        <taxon>Cytophagia</taxon>
        <taxon>Cytophagales</taxon>
        <taxon>Chryseotaleaceae</taxon>
        <taxon>Dawidia</taxon>
    </lineage>
</organism>
<dbReference type="AlphaFoldDB" id="A0AAP2GWX7"/>
<dbReference type="RefSeq" id="WP_254087257.1">
    <property type="nucleotide sequence ID" value="NZ_JAHESE010000038.1"/>
</dbReference>
<keyword evidence="2" id="KW-1185">Reference proteome</keyword>